<dbReference type="SUPFAM" id="SSF52096">
    <property type="entry name" value="ClpP/crotonase"/>
    <property type="match status" value="1"/>
</dbReference>
<evidence type="ECO:0000256" key="1">
    <source>
        <dbReference type="ARBA" id="ARBA00005254"/>
    </source>
</evidence>
<sequence>MSVHLEIHGAVALISLDRPDALNALDIESLRTLRGHLAEVRDRREVRVAVLTGCGERAFCVGADLKSTRASGASYAEALFLDKEPAADAGLYIRLMDLADLDLRKPLIAAINGHCLGGGLELALQCDLRIASGNASFGLPEAVVGSIPAVSGLHRLLKAVPPAHAMQMALTGQRIDASRALGIGLVSEVLDSREVLLDRALELAGRIAEAAPLAIQALQSLARQTAHLSDADAQRLAELYWGVLRDTEDRLEGRAAFAEKRPPNYKGR</sequence>
<dbReference type="InterPro" id="IPR014748">
    <property type="entry name" value="Enoyl-CoA_hydra_C"/>
</dbReference>
<keyword evidence="5" id="KW-1185">Reference proteome</keyword>
<dbReference type="InterPro" id="IPR029045">
    <property type="entry name" value="ClpP/crotonase-like_dom_sf"/>
</dbReference>
<evidence type="ECO:0000313" key="4">
    <source>
        <dbReference type="EMBL" id="QEY63277.1"/>
    </source>
</evidence>
<evidence type="ECO:0000256" key="2">
    <source>
        <dbReference type="ARBA" id="ARBA00023239"/>
    </source>
</evidence>
<gene>
    <name evidence="4" type="ORF">FXN65_14895</name>
</gene>
<evidence type="ECO:0000313" key="5">
    <source>
        <dbReference type="Proteomes" id="UP000327179"/>
    </source>
</evidence>
<reference evidence="4 5" key="1">
    <citation type="submission" date="2019-08" db="EMBL/GenBank/DDBJ databases">
        <title>Whole-genome Sequencing of e-waste polymer degrading bacterium Pseudomonas sp. strain PE08.</title>
        <authorList>
            <person name="Kirdat K."/>
            <person name="Debbarma P."/>
            <person name="Narawade N."/>
            <person name="Suyal D."/>
            <person name="Thorat V."/>
            <person name="Shouche Y."/>
            <person name="Goel R."/>
            <person name="Yadav A."/>
        </authorList>
    </citation>
    <scope>NUCLEOTIDE SEQUENCE [LARGE SCALE GENOMIC DNA]</scope>
    <source>
        <strain evidence="4 5">PE08</strain>
    </source>
</reference>
<dbReference type="PANTHER" id="PTHR11941:SF54">
    <property type="entry name" value="ENOYL-COA HYDRATASE, MITOCHONDRIAL"/>
    <property type="match status" value="1"/>
</dbReference>
<dbReference type="Gene3D" id="3.90.226.10">
    <property type="entry name" value="2-enoyl-CoA Hydratase, Chain A, domain 1"/>
    <property type="match status" value="1"/>
</dbReference>
<dbReference type="CDD" id="cd06558">
    <property type="entry name" value="crotonase-like"/>
    <property type="match status" value="1"/>
</dbReference>
<dbReference type="KEGG" id="plal:FXN65_14895"/>
<accession>A0A5J6QLK0</accession>
<dbReference type="RefSeq" id="WP_151133926.1">
    <property type="nucleotide sequence ID" value="NZ_CP043311.1"/>
</dbReference>
<dbReference type="Proteomes" id="UP000327179">
    <property type="component" value="Chromosome"/>
</dbReference>
<dbReference type="Pfam" id="PF00378">
    <property type="entry name" value="ECH_1"/>
    <property type="match status" value="1"/>
</dbReference>
<dbReference type="GO" id="GO:0016829">
    <property type="term" value="F:lyase activity"/>
    <property type="evidence" value="ECO:0007669"/>
    <property type="project" value="UniProtKB-KW"/>
</dbReference>
<dbReference type="AlphaFoldDB" id="A0A5J6QLK0"/>
<dbReference type="InterPro" id="IPR001753">
    <property type="entry name" value="Enoyl-CoA_hydra/iso"/>
</dbReference>
<dbReference type="EMBL" id="CP043311">
    <property type="protein sequence ID" value="QEY63277.1"/>
    <property type="molecule type" value="Genomic_DNA"/>
</dbReference>
<name>A0A5J6QLK0_9GAMM</name>
<evidence type="ECO:0000256" key="3">
    <source>
        <dbReference type="RuleBase" id="RU003707"/>
    </source>
</evidence>
<dbReference type="GO" id="GO:0016853">
    <property type="term" value="F:isomerase activity"/>
    <property type="evidence" value="ECO:0007669"/>
    <property type="project" value="UniProtKB-KW"/>
</dbReference>
<dbReference type="PANTHER" id="PTHR11941">
    <property type="entry name" value="ENOYL-COA HYDRATASE-RELATED"/>
    <property type="match status" value="1"/>
</dbReference>
<keyword evidence="4" id="KW-0413">Isomerase</keyword>
<dbReference type="PROSITE" id="PS00166">
    <property type="entry name" value="ENOYL_COA_HYDRATASE"/>
    <property type="match status" value="1"/>
</dbReference>
<keyword evidence="2" id="KW-0456">Lyase</keyword>
<dbReference type="InterPro" id="IPR018376">
    <property type="entry name" value="Enoyl-CoA_hyd/isom_CS"/>
</dbReference>
<organism evidence="4 5">
    <name type="scientific">Metapseudomonas lalkuanensis</name>
    <dbReference type="NCBI Taxonomy" id="2604832"/>
    <lineage>
        <taxon>Bacteria</taxon>
        <taxon>Pseudomonadati</taxon>
        <taxon>Pseudomonadota</taxon>
        <taxon>Gammaproteobacteria</taxon>
        <taxon>Pseudomonadales</taxon>
        <taxon>Pseudomonadaceae</taxon>
        <taxon>Metapseudomonas</taxon>
    </lineage>
</organism>
<dbReference type="Gene3D" id="1.10.12.10">
    <property type="entry name" value="Lyase 2-enoyl-coa Hydratase, Chain A, domain 2"/>
    <property type="match status" value="1"/>
</dbReference>
<dbReference type="GO" id="GO:0006635">
    <property type="term" value="P:fatty acid beta-oxidation"/>
    <property type="evidence" value="ECO:0007669"/>
    <property type="project" value="TreeGrafter"/>
</dbReference>
<comment type="similarity">
    <text evidence="1 3">Belongs to the enoyl-CoA hydratase/isomerase family.</text>
</comment>
<protein>
    <submittedName>
        <fullName evidence="4">Enoyl-CoA hydratase/isomerase family protein</fullName>
    </submittedName>
</protein>
<proteinExistence type="inferred from homology"/>